<dbReference type="CDD" id="cd09112">
    <property type="entry name" value="PLDc_CLS_2"/>
    <property type="match status" value="1"/>
</dbReference>
<dbReference type="PANTHER" id="PTHR21248:SF22">
    <property type="entry name" value="PHOSPHOLIPASE D"/>
    <property type="match status" value="1"/>
</dbReference>
<keyword evidence="7 12" id="KW-1133">Transmembrane helix</keyword>
<name>A0ABQ5MLD5_9FLAO</name>
<keyword evidence="5 12" id="KW-0812">Transmembrane</keyword>
<reference evidence="15" key="1">
    <citation type="submission" date="2022-07" db="EMBL/GenBank/DDBJ databases">
        <title>Taxonomy of Novel Oxalotrophic and Methylotrophic Bacteria.</title>
        <authorList>
            <person name="Sahin N."/>
            <person name="Tani A."/>
        </authorList>
    </citation>
    <scope>NUCLEOTIDE SEQUENCE</scope>
    <source>
        <strain evidence="15">Y10</strain>
    </source>
</reference>
<dbReference type="Gene3D" id="3.30.870.10">
    <property type="entry name" value="Endonuclease Chain A"/>
    <property type="match status" value="2"/>
</dbReference>
<dbReference type="InterPro" id="IPR025202">
    <property type="entry name" value="PLD-like_dom"/>
</dbReference>
<evidence type="ECO:0000313" key="16">
    <source>
        <dbReference type="Proteomes" id="UP001143543"/>
    </source>
</evidence>
<feature type="active site" evidence="12">
    <location>
        <position position="229"/>
    </location>
</feature>
<evidence type="ECO:0000313" key="15">
    <source>
        <dbReference type="EMBL" id="GLB49880.1"/>
    </source>
</evidence>
<dbReference type="InterPro" id="IPR030874">
    <property type="entry name" value="Cardiolipin_synth_Firmi"/>
</dbReference>
<keyword evidence="4 12" id="KW-0808">Transferase</keyword>
<dbReference type="CDD" id="cd09110">
    <property type="entry name" value="PLDc_CLS_1"/>
    <property type="match status" value="1"/>
</dbReference>
<feature type="transmembrane region" description="Helical" evidence="12">
    <location>
        <begin position="40"/>
        <end position="60"/>
    </location>
</feature>
<evidence type="ECO:0000256" key="8">
    <source>
        <dbReference type="ARBA" id="ARBA00023098"/>
    </source>
</evidence>
<organism evidence="15 16">
    <name type="scientific">Neptunitalea lumnitzerae</name>
    <dbReference type="NCBI Taxonomy" id="2965509"/>
    <lineage>
        <taxon>Bacteria</taxon>
        <taxon>Pseudomonadati</taxon>
        <taxon>Bacteroidota</taxon>
        <taxon>Flavobacteriia</taxon>
        <taxon>Flavobacteriales</taxon>
        <taxon>Flavobacteriaceae</taxon>
        <taxon>Neptunitalea</taxon>
    </lineage>
</organism>
<keyword evidence="9 12" id="KW-0472">Membrane</keyword>
<evidence type="ECO:0000256" key="11">
    <source>
        <dbReference type="ARBA" id="ARBA00023264"/>
    </source>
</evidence>
<feature type="domain" description="PLD phosphodiesterase" evidence="14">
    <location>
        <begin position="222"/>
        <end position="249"/>
    </location>
</feature>
<feature type="active site" evidence="12">
    <location>
        <position position="405"/>
    </location>
</feature>
<evidence type="ECO:0000256" key="9">
    <source>
        <dbReference type="ARBA" id="ARBA00023136"/>
    </source>
</evidence>
<evidence type="ECO:0000256" key="5">
    <source>
        <dbReference type="ARBA" id="ARBA00022692"/>
    </source>
</evidence>
<keyword evidence="10 12" id="KW-0594">Phospholipid biosynthesis</keyword>
<evidence type="ECO:0000256" key="2">
    <source>
        <dbReference type="ARBA" id="ARBA00022475"/>
    </source>
</evidence>
<keyword evidence="2 12" id="KW-1003">Cell membrane</keyword>
<comment type="catalytic activity">
    <reaction evidence="12">
        <text>2 a 1,2-diacyl-sn-glycero-3-phospho-(1'-sn-glycerol) = a cardiolipin + glycerol</text>
        <dbReference type="Rhea" id="RHEA:31451"/>
        <dbReference type="ChEBI" id="CHEBI:17754"/>
        <dbReference type="ChEBI" id="CHEBI:62237"/>
        <dbReference type="ChEBI" id="CHEBI:64716"/>
    </reaction>
</comment>
<feature type="active site" evidence="12">
    <location>
        <position position="227"/>
    </location>
</feature>
<dbReference type="Pfam" id="PF13396">
    <property type="entry name" value="PLDc_N"/>
    <property type="match status" value="1"/>
</dbReference>
<evidence type="ECO:0000256" key="1">
    <source>
        <dbReference type="ARBA" id="ARBA00004651"/>
    </source>
</evidence>
<keyword evidence="16" id="KW-1185">Reference proteome</keyword>
<comment type="subcellular location">
    <subcellularLocation>
        <location evidence="1 12">Cell membrane</location>
        <topology evidence="1 12">Multi-pass membrane protein</topology>
    </subcellularLocation>
</comment>
<evidence type="ECO:0000259" key="14">
    <source>
        <dbReference type="PROSITE" id="PS50035"/>
    </source>
</evidence>
<evidence type="ECO:0000256" key="10">
    <source>
        <dbReference type="ARBA" id="ARBA00023209"/>
    </source>
</evidence>
<dbReference type="PANTHER" id="PTHR21248">
    <property type="entry name" value="CARDIOLIPIN SYNTHASE"/>
    <property type="match status" value="1"/>
</dbReference>
<comment type="caution">
    <text evidence="15">The sequence shown here is derived from an EMBL/GenBank/DDBJ whole genome shotgun (WGS) entry which is preliminary data.</text>
</comment>
<keyword evidence="11 12" id="KW-1208">Phospholipid metabolism</keyword>
<accession>A0ABQ5MLD5</accession>
<dbReference type="PROSITE" id="PS50035">
    <property type="entry name" value="PLD"/>
    <property type="match status" value="2"/>
</dbReference>
<evidence type="ECO:0000256" key="7">
    <source>
        <dbReference type="ARBA" id="ARBA00022989"/>
    </source>
</evidence>
<feature type="active site" evidence="12">
    <location>
        <position position="403"/>
    </location>
</feature>
<sequence length="485" mass="55533">MIALFISLTTWQIILIINYALVIVAAGTLLLKNSNPTKTLTYLIVLMVLPLVGLIVYYLFGQEYRKQKLFRRKHILNQSTIKKYNEELKLDDELLSEIEEDFLEGKVKLIKLLNSCKDAPLTSCNTIEVIRNGENTVPRIVEDISKASQFIHLEYYILKDDETGLDIINALCERAENGIEVKLSYDYVGSSLSNATLDRMTASGVEYNPFMPVYFPKFTSKLNYRDHRKIAIIDGQIGYLGGVNLSNTYYNGRNPRYWRDTHVRIEGQAVGSLQMHFFMTWDFVTEEKFQIERFHFPKCEIDTQTAIQIAASGPDTDWANIMEAIFTAINLAEDYVYITTPYFIPNDEMLTALEVAAKSGVDVRIIVPEISDSKIAQYASASYFERVLEAGVKIFLYTKGFVHAKTMVVDGVFSTIGTSNMDYRSFNINFEINALVYNKDNAATMVSHFNEDLKECKQIDFKEWKNRGIRQKIKESAMRLFAPLL</sequence>
<dbReference type="InterPro" id="IPR001736">
    <property type="entry name" value="PLipase_D/transphosphatidylase"/>
</dbReference>
<evidence type="ECO:0000256" key="4">
    <source>
        <dbReference type="ARBA" id="ARBA00022679"/>
    </source>
</evidence>
<gene>
    <name evidence="15" type="primary">cls</name>
    <name evidence="15" type="ORF">Y10_22480</name>
</gene>
<dbReference type="EC" id="2.7.8.-" evidence="12 13"/>
<dbReference type="HAMAP" id="MF_01916">
    <property type="entry name" value="Cardiolipin_synth_Cls"/>
    <property type="match status" value="1"/>
</dbReference>
<comment type="function">
    <text evidence="12">Catalyzes the reversible phosphatidyl group transfer from one phosphatidylglycerol molecule to another to form cardiolipin (CL) (diphosphatidylglycerol) and glycerol.</text>
</comment>
<evidence type="ECO:0000256" key="13">
    <source>
        <dbReference type="NCBIfam" id="TIGR04265"/>
    </source>
</evidence>
<keyword evidence="3 12" id="KW-0444">Lipid biosynthesis</keyword>
<dbReference type="Pfam" id="PF13091">
    <property type="entry name" value="PLDc_2"/>
    <property type="match status" value="2"/>
</dbReference>
<dbReference type="NCBIfam" id="TIGR04265">
    <property type="entry name" value="bac_cardiolipin"/>
    <property type="match status" value="1"/>
</dbReference>
<feature type="transmembrane region" description="Helical" evidence="12">
    <location>
        <begin position="12"/>
        <end position="31"/>
    </location>
</feature>
<feature type="active site" evidence="12">
    <location>
        <position position="410"/>
    </location>
</feature>
<feature type="domain" description="PLD phosphodiesterase" evidence="14">
    <location>
        <begin position="398"/>
        <end position="425"/>
    </location>
</feature>
<dbReference type="RefSeq" id="WP_281765500.1">
    <property type="nucleotide sequence ID" value="NZ_BRVO01000002.1"/>
</dbReference>
<dbReference type="InterPro" id="IPR022924">
    <property type="entry name" value="Cardiolipin_synthase"/>
</dbReference>
<evidence type="ECO:0000256" key="12">
    <source>
        <dbReference type="HAMAP-Rule" id="MF_01916"/>
    </source>
</evidence>
<protein>
    <recommendedName>
        <fullName evidence="12 13">Cardiolipin synthase</fullName>
        <shortName evidence="12">CL synthase</shortName>
        <ecNumber evidence="12 13">2.7.8.-</ecNumber>
    </recommendedName>
</protein>
<comment type="similarity">
    <text evidence="12">Belongs to the phospholipase D family. Cardiolipin synthase subfamily.</text>
</comment>
<dbReference type="InterPro" id="IPR027379">
    <property type="entry name" value="CLS_N"/>
</dbReference>
<dbReference type="SMART" id="SM00155">
    <property type="entry name" value="PLDc"/>
    <property type="match status" value="2"/>
</dbReference>
<keyword evidence="6" id="KW-0677">Repeat</keyword>
<proteinExistence type="inferred from homology"/>
<feature type="active site" evidence="12">
    <location>
        <position position="234"/>
    </location>
</feature>
<evidence type="ECO:0000256" key="3">
    <source>
        <dbReference type="ARBA" id="ARBA00022516"/>
    </source>
</evidence>
<evidence type="ECO:0000256" key="6">
    <source>
        <dbReference type="ARBA" id="ARBA00022737"/>
    </source>
</evidence>
<dbReference type="EMBL" id="BRVO01000002">
    <property type="protein sequence ID" value="GLB49880.1"/>
    <property type="molecule type" value="Genomic_DNA"/>
</dbReference>
<dbReference type="SUPFAM" id="SSF56024">
    <property type="entry name" value="Phospholipase D/nuclease"/>
    <property type="match status" value="2"/>
</dbReference>
<keyword evidence="8 12" id="KW-0443">Lipid metabolism</keyword>
<dbReference type="Proteomes" id="UP001143543">
    <property type="component" value="Unassembled WGS sequence"/>
</dbReference>